<dbReference type="RefSeq" id="WP_378194896.1">
    <property type="nucleotide sequence ID" value="NZ_JBHMBK010000012.1"/>
</dbReference>
<name>A0ABV5U6Z7_9PSEU</name>
<protein>
    <submittedName>
        <fullName evidence="2">SAVED domain-containing protein</fullName>
    </submittedName>
</protein>
<proteinExistence type="predicted"/>
<keyword evidence="3" id="KW-1185">Reference proteome</keyword>
<feature type="transmembrane region" description="Helical" evidence="1">
    <location>
        <begin position="23"/>
        <end position="42"/>
    </location>
</feature>
<organism evidence="2 3">
    <name type="scientific">Amycolatopsis plumensis</name>
    <dbReference type="NCBI Taxonomy" id="236508"/>
    <lineage>
        <taxon>Bacteria</taxon>
        <taxon>Bacillati</taxon>
        <taxon>Actinomycetota</taxon>
        <taxon>Actinomycetes</taxon>
        <taxon>Pseudonocardiales</taxon>
        <taxon>Pseudonocardiaceae</taxon>
        <taxon>Amycolatopsis</taxon>
    </lineage>
</organism>
<sequence length="256" mass="27992">MAAGGFGVEAAKSFLASEPAGRWWFVLAFASGIVLVALGLWLRNRAHRRVRVGIVVTASDDRRGQARGRQLEQQAETFSQRTCTITLKTGIELTGDSTSRHQLIDALADETLSATMMAERLTPDAARINLIPTMPLHVAFWFGARLGHTHAREVVVHAIRQADGAPAYFPATLLRAIDSRVEPLNVDRLEAVNRGDPNKVALALDLQGRGDQFFDQVIAACRLHGFGRILRLWSPSARLAENTATFTGAVEQTCRA</sequence>
<evidence type="ECO:0000256" key="1">
    <source>
        <dbReference type="SAM" id="Phobius"/>
    </source>
</evidence>
<evidence type="ECO:0000313" key="3">
    <source>
        <dbReference type="Proteomes" id="UP001589535"/>
    </source>
</evidence>
<keyword evidence="1" id="KW-0472">Membrane</keyword>
<comment type="caution">
    <text evidence="2">The sequence shown here is derived from an EMBL/GenBank/DDBJ whole genome shotgun (WGS) entry which is preliminary data.</text>
</comment>
<reference evidence="2 3" key="1">
    <citation type="submission" date="2024-09" db="EMBL/GenBank/DDBJ databases">
        <authorList>
            <person name="Sun Q."/>
            <person name="Mori K."/>
        </authorList>
    </citation>
    <scope>NUCLEOTIDE SEQUENCE [LARGE SCALE GENOMIC DNA]</scope>
    <source>
        <strain evidence="2 3">JCM 13852</strain>
    </source>
</reference>
<dbReference type="NCBIfam" id="NF033611">
    <property type="entry name" value="SAVED"/>
    <property type="match status" value="1"/>
</dbReference>
<dbReference type="Proteomes" id="UP001589535">
    <property type="component" value="Unassembled WGS sequence"/>
</dbReference>
<accession>A0ABV5U6Z7</accession>
<dbReference type="EMBL" id="JBHMBK010000012">
    <property type="protein sequence ID" value="MFB9686155.1"/>
    <property type="molecule type" value="Genomic_DNA"/>
</dbReference>
<keyword evidence="1" id="KW-0812">Transmembrane</keyword>
<gene>
    <name evidence="2" type="ORF">ACFFTO_18320</name>
</gene>
<keyword evidence="1" id="KW-1133">Transmembrane helix</keyword>
<dbReference type="InterPro" id="IPR040836">
    <property type="entry name" value="SAVED"/>
</dbReference>
<evidence type="ECO:0000313" key="2">
    <source>
        <dbReference type="EMBL" id="MFB9686155.1"/>
    </source>
</evidence>